<organism evidence="3 5">
    <name type="scientific">Micrococcus luteus (strain ATCC 4698 / DSM 20030 / JCM 1464 / CCM 169 / CCUG 5858 / IAM 1056 / NBRC 3333 / NCIMB 9278 / NCTC 2665 / VKM Ac-2230)</name>
    <name type="common">Micrococcus lysodeikticus</name>
    <dbReference type="NCBI Taxonomy" id="465515"/>
    <lineage>
        <taxon>Bacteria</taxon>
        <taxon>Bacillati</taxon>
        <taxon>Actinomycetota</taxon>
        <taxon>Actinomycetes</taxon>
        <taxon>Micrococcales</taxon>
        <taxon>Micrococcaceae</taxon>
        <taxon>Micrococcus</taxon>
    </lineage>
</organism>
<evidence type="ECO:0000259" key="1">
    <source>
        <dbReference type="Pfam" id="PF03235"/>
    </source>
</evidence>
<feature type="domain" description="GmrSD restriction endonucleases C-terminal" evidence="2">
    <location>
        <begin position="432"/>
        <end position="582"/>
    </location>
</feature>
<reference evidence="3" key="1">
    <citation type="submission" date="2009-05" db="EMBL/GenBank/DDBJ databases">
        <title>Complete sequence of Micrococcus luteus NCTC 2665.</title>
        <authorList>
            <consortium name="US DOE Joint Genome Institute"/>
            <person name="Lucas S."/>
            <person name="Copeland A."/>
            <person name="Lapidus A."/>
            <person name="Glavina del Rio T."/>
            <person name="Dalin E."/>
            <person name="Tice H."/>
            <person name="Bruce D."/>
            <person name="Goodwin L."/>
            <person name="Pitluck S."/>
            <person name="Lowry S."/>
            <person name="Larimer F."/>
            <person name="Land M."/>
            <person name="Hauser L."/>
            <person name="Kyrpides N."/>
            <person name="Lykidis A."/>
            <person name="Young M."/>
            <person name="Greenblatt C."/>
        </authorList>
    </citation>
    <scope>NUCLEOTIDE SEQUENCE</scope>
    <source>
        <strain evidence="3">NCTC 2665</strain>
    </source>
</reference>
<dbReference type="RefSeq" id="WP_010080154.1">
    <property type="nucleotide sequence ID" value="NC_012803.1"/>
</dbReference>
<dbReference type="Proteomes" id="UP000000738">
    <property type="component" value="Chromosome"/>
</dbReference>
<dbReference type="PATRIC" id="fig|465515.4.peg.1900"/>
<dbReference type="InterPro" id="IPR011089">
    <property type="entry name" value="GmrSD_C"/>
</dbReference>
<dbReference type="STRING" id="465515.Mlut_19610"/>
<protein>
    <submittedName>
        <fullName evidence="3">Uncharacterized conserved protein</fullName>
    </submittedName>
</protein>
<accession>C5C6V3</accession>
<dbReference type="EMBL" id="LS483396">
    <property type="protein sequence ID" value="SQG47869.1"/>
    <property type="molecule type" value="Genomic_DNA"/>
</dbReference>
<reference evidence="5" key="2">
    <citation type="journal article" date="2010" name="J. Bacteriol.">
        <title>Genome sequence of the Fleming strain of Micrococcus luteus, a simple free-living actinobacterium.</title>
        <authorList>
            <person name="Young M."/>
            <person name="Artsatbanov V."/>
            <person name="Beller H.R."/>
            <person name="Chandra G."/>
            <person name="Chater K.F."/>
            <person name="Dover L.G."/>
            <person name="Goh E.B."/>
            <person name="Kahan T."/>
            <person name="Kaprelyants A.S."/>
            <person name="Kyrpides N."/>
            <person name="Lapidus A."/>
            <person name="Lowry S.R."/>
            <person name="Lykidis A."/>
            <person name="Mahillon J."/>
            <person name="Markowitz V."/>
            <person name="Mavromatis K."/>
            <person name="Mukamolova G.V."/>
            <person name="Oren A."/>
            <person name="Rokem J.S."/>
            <person name="Smith M.C."/>
            <person name="Young D.I."/>
            <person name="Greenblatt C.L."/>
        </authorList>
    </citation>
    <scope>NUCLEOTIDE SEQUENCE [LARGE SCALE GENOMIC DNA]</scope>
    <source>
        <strain evidence="5">ATCC 4698 / DSM 20030 / JCM 1464 / NBRC 3333 / NCIMB 9278 / NCTC 2665 / VKM Ac-2230</strain>
    </source>
</reference>
<name>C5C6V3_MICLC</name>
<proteinExistence type="predicted"/>
<evidence type="ECO:0000313" key="4">
    <source>
        <dbReference type="EMBL" id="SQG47869.1"/>
    </source>
</evidence>
<reference evidence="4 6" key="3">
    <citation type="submission" date="2018-06" db="EMBL/GenBank/DDBJ databases">
        <authorList>
            <consortium name="Pathogen Informatics"/>
            <person name="Doyle S."/>
        </authorList>
    </citation>
    <scope>NUCLEOTIDE SEQUENCE [LARGE SCALE GENOMIC DNA]</scope>
    <source>
        <strain evidence="4 6">NCTC2665</strain>
    </source>
</reference>
<feature type="domain" description="GmrSD restriction endonucleases N-terminal" evidence="1">
    <location>
        <begin position="11"/>
        <end position="235"/>
    </location>
</feature>
<dbReference type="Pfam" id="PF07510">
    <property type="entry name" value="GmrSD_C"/>
    <property type="match status" value="1"/>
</dbReference>
<evidence type="ECO:0000313" key="3">
    <source>
        <dbReference type="EMBL" id="ACS31441.1"/>
    </source>
</evidence>
<dbReference type="KEGG" id="mlu:Mlut_19610"/>
<dbReference type="eggNOG" id="COG1479">
    <property type="taxonomic scope" value="Bacteria"/>
</dbReference>
<evidence type="ECO:0000313" key="5">
    <source>
        <dbReference type="Proteomes" id="UP000000738"/>
    </source>
</evidence>
<evidence type="ECO:0000313" key="6">
    <source>
        <dbReference type="Proteomes" id="UP000248985"/>
    </source>
</evidence>
<dbReference type="EnsemblBacteria" id="ACS31441">
    <property type="protein sequence ID" value="ACS31441"/>
    <property type="gene ID" value="Mlut_19610"/>
</dbReference>
<dbReference type="Pfam" id="PF03235">
    <property type="entry name" value="GmrSD_N"/>
    <property type="match status" value="1"/>
</dbReference>
<dbReference type="Proteomes" id="UP000248985">
    <property type="component" value="Chromosome 1"/>
</dbReference>
<dbReference type="PANTHER" id="PTHR35149">
    <property type="entry name" value="SLL5132 PROTEIN"/>
    <property type="match status" value="1"/>
</dbReference>
<gene>
    <name evidence="3" type="ordered locus">Mlut_19610</name>
    <name evidence="4" type="ORF">NCTC2665_00637</name>
</gene>
<dbReference type="HOGENOM" id="CLU_011736_6_1_11"/>
<keyword evidence="5" id="KW-1185">Reference proteome</keyword>
<dbReference type="AlphaFoldDB" id="C5C6V3"/>
<dbReference type="EMBL" id="CP001628">
    <property type="protein sequence ID" value="ACS31441.1"/>
    <property type="molecule type" value="Genomic_DNA"/>
</dbReference>
<evidence type="ECO:0000259" key="2">
    <source>
        <dbReference type="Pfam" id="PF07510"/>
    </source>
</evidence>
<dbReference type="InterPro" id="IPR004919">
    <property type="entry name" value="GmrSD_N"/>
</dbReference>
<dbReference type="GeneID" id="93343818"/>
<dbReference type="PANTHER" id="PTHR35149:SF1">
    <property type="entry name" value="DUF5655 DOMAIN-CONTAINING PROTEIN"/>
    <property type="match status" value="1"/>
</dbReference>
<sequence>MINSAKARHVHELFSSHMKAHYVVPPYQREYSWHRAQWESLFADLVESDHEHFLGTIITLSRTKDSLSGPVLEVIDGQQRLTTLTILLAAVHSHLKDAEDLDEDAHFEVMTLRRELVRDEEKAPRLTPQVQGANRADYHAMLEDAGLPVKSEKKAYYPSRKVAKAFWFFRAAITELAEERGEPVSATALSVLAAARRALIVNIEVSSAADAFVLFESLNNRGVPLTPVDLIKNSFLAGAEQKAGMEVEEAFELWNETLAHLGDSYATHERFLRHFYNAFRGDLPPVKLAPVATKKNLIRIYESLLDQDLEGTVRSLERAAQVYGRIAGVGDVEAPTSLDRELAALRRAQAAPSYVLMMWLMVRQEKAGWSEEDLAAVARLLVSFFVRRNLTGFPATYALPRLFMDVIDEVAGSEPDQLPSIVRGSLVAASASDATFRERLEGPVYEENRDVTRFLLAALAEDAMTKETRVDLWAQSGKTFVWTIEHILPQGENLPQEWVDALGGPEAAAEAQSRFVHTLGNLTITGFNSTLGNQSFQRKRDRTDQQGRAIGYRNGLALNAELAEKETWTSADIEARTARLVERALERFAL</sequence>